<dbReference type="Pfam" id="PF13241">
    <property type="entry name" value="NAD_binding_7"/>
    <property type="match status" value="1"/>
</dbReference>
<keyword evidence="4" id="KW-0520">NAD</keyword>
<name>A0A2K9E920_9FIRM</name>
<dbReference type="Gene3D" id="3.40.50.720">
    <property type="entry name" value="NAD(P)-binding Rossmann-like Domain"/>
    <property type="match status" value="1"/>
</dbReference>
<comment type="pathway">
    <text evidence="1">Porphyrin-containing compound metabolism; siroheme biosynthesis; sirohydrochlorin from precorrin-2: step 1/1.</text>
</comment>
<evidence type="ECO:0000313" key="8">
    <source>
        <dbReference type="EMBL" id="PQQ66571.1"/>
    </source>
</evidence>
<dbReference type="EMBL" id="NEMB01000003">
    <property type="protein sequence ID" value="PQQ66571.1"/>
    <property type="molecule type" value="Genomic_DNA"/>
</dbReference>
<protein>
    <recommendedName>
        <fullName evidence="2">precorrin-2 dehydrogenase</fullName>
        <ecNumber evidence="2">1.3.1.76</ecNumber>
    </recommendedName>
</protein>
<dbReference type="UniPathway" id="UPA00262">
    <property type="reaction ID" value="UER00222"/>
</dbReference>
<evidence type="ECO:0000313" key="7">
    <source>
        <dbReference type="EMBL" id="AUG56494.1"/>
    </source>
</evidence>
<dbReference type="InterPro" id="IPR028161">
    <property type="entry name" value="Met8-like"/>
</dbReference>
<dbReference type="SUPFAM" id="SSF51735">
    <property type="entry name" value="NAD(P)-binding Rossmann-fold domains"/>
    <property type="match status" value="1"/>
</dbReference>
<dbReference type="RefSeq" id="WP_101298947.1">
    <property type="nucleotide sequence ID" value="NZ_CP025197.1"/>
</dbReference>
<dbReference type="Proteomes" id="UP000239720">
    <property type="component" value="Unassembled WGS sequence"/>
</dbReference>
<evidence type="ECO:0000256" key="5">
    <source>
        <dbReference type="ARBA" id="ARBA00023244"/>
    </source>
</evidence>
<dbReference type="InterPro" id="IPR036291">
    <property type="entry name" value="NAD(P)-bd_dom_sf"/>
</dbReference>
<reference evidence="7 9" key="1">
    <citation type="submission" date="2017-12" db="EMBL/GenBank/DDBJ databases">
        <title>Complete genome sequence of Herbivorax saccincola GGR1, a novel Cellulosome-producing hydrolytic bacterium in a thermophilic biogas plant, established by Illumina and Nanopore MinION sequencing.</title>
        <authorList>
            <person name="Pechtl A."/>
            <person name="Ruckert C."/>
            <person name="Koeck D.E."/>
            <person name="Maus I."/>
            <person name="Winkler A."/>
            <person name="Kalinowski J."/>
            <person name="Puhler A."/>
            <person name="Schwarz W.W."/>
            <person name="Zverlov V.V."/>
            <person name="Schluter A."/>
            <person name="Liebl W."/>
        </authorList>
    </citation>
    <scope>NUCLEOTIDE SEQUENCE [LARGE SCALE GENOMIC DNA]</scope>
    <source>
        <strain evidence="7">GGR1</strain>
        <strain evidence="9">SR1</strain>
    </source>
</reference>
<dbReference type="OrthoDB" id="9773765at2"/>
<dbReference type="PANTHER" id="PTHR35330">
    <property type="entry name" value="SIROHEME BIOSYNTHESIS PROTEIN MET8"/>
    <property type="match status" value="1"/>
</dbReference>
<keyword evidence="9" id="KW-1185">Reference proteome</keyword>
<comment type="catalytic activity">
    <reaction evidence="6">
        <text>precorrin-2 + NAD(+) = sirohydrochlorin + NADH + 2 H(+)</text>
        <dbReference type="Rhea" id="RHEA:15613"/>
        <dbReference type="ChEBI" id="CHEBI:15378"/>
        <dbReference type="ChEBI" id="CHEBI:57540"/>
        <dbReference type="ChEBI" id="CHEBI:57945"/>
        <dbReference type="ChEBI" id="CHEBI:58351"/>
        <dbReference type="ChEBI" id="CHEBI:58827"/>
        <dbReference type="EC" id="1.3.1.76"/>
    </reaction>
</comment>
<evidence type="ECO:0000313" key="9">
    <source>
        <dbReference type="Proteomes" id="UP000233534"/>
    </source>
</evidence>
<dbReference type="GO" id="GO:0019354">
    <property type="term" value="P:siroheme biosynthetic process"/>
    <property type="evidence" value="ECO:0007669"/>
    <property type="project" value="UniProtKB-UniPathway"/>
</dbReference>
<dbReference type="GO" id="GO:0043115">
    <property type="term" value="F:precorrin-2 dehydrogenase activity"/>
    <property type="evidence" value="ECO:0007669"/>
    <property type="project" value="UniProtKB-EC"/>
</dbReference>
<dbReference type="EC" id="1.3.1.76" evidence="2"/>
<dbReference type="PANTHER" id="PTHR35330:SF1">
    <property type="entry name" value="SIROHEME BIOSYNTHESIS PROTEIN MET8"/>
    <property type="match status" value="1"/>
</dbReference>
<dbReference type="AlphaFoldDB" id="A0A2K9E920"/>
<organism evidence="7 9">
    <name type="scientific">Acetivibrio saccincola</name>
    <dbReference type="NCBI Taxonomy" id="1677857"/>
    <lineage>
        <taxon>Bacteria</taxon>
        <taxon>Bacillati</taxon>
        <taxon>Bacillota</taxon>
        <taxon>Clostridia</taxon>
        <taxon>Eubacteriales</taxon>
        <taxon>Oscillospiraceae</taxon>
        <taxon>Acetivibrio</taxon>
    </lineage>
</organism>
<evidence type="ECO:0000256" key="4">
    <source>
        <dbReference type="ARBA" id="ARBA00023027"/>
    </source>
</evidence>
<dbReference type="KEGG" id="hsc:HVS_02695"/>
<evidence type="ECO:0000256" key="6">
    <source>
        <dbReference type="ARBA" id="ARBA00047561"/>
    </source>
</evidence>
<reference evidence="8 10" key="2">
    <citation type="journal article" date="2018" name="Syst. Appl. Microbiol.">
        <title>Characterization and high-quality draft genome sequence of Herbivorax saccincola A7, an anaerobic, alkaliphilic, thermophilic, cellulolytic, and xylanolytic bacterium.</title>
        <authorList>
            <person name="Aikawa S."/>
            <person name="Baramee S."/>
            <person name="Sermsathanaswadi J."/>
            <person name="Thianheng P."/>
            <person name="Tachaapaikoon C."/>
            <person name="Shikata A."/>
            <person name="Waeonukul R."/>
            <person name="Pason P."/>
            <person name="Ratanakhanokchai K."/>
            <person name="Kosugi A."/>
        </authorList>
    </citation>
    <scope>NUCLEOTIDE SEQUENCE [LARGE SCALE GENOMIC DNA]</scope>
    <source>
        <strain evidence="8 10">A7</strain>
    </source>
</reference>
<sequence>MKNKREYSHFPLFVNLKDKKIIVVGGGKVALRRIKVIIKFGAKVTVIAPEVKKELELIYHEGKINIIKREYKKGDIKGAYMVIAATDKKSVNEAVAKEARELKILVNTADNKENSDFFFPAIFSDEDIIGGMISNNGNNHSMVKEKAAKIRDFFKKGRITE</sequence>
<evidence type="ECO:0000313" key="10">
    <source>
        <dbReference type="Proteomes" id="UP000239720"/>
    </source>
</evidence>
<dbReference type="InterPro" id="IPR006367">
    <property type="entry name" value="Sirohaem_synthase_N"/>
</dbReference>
<evidence type="ECO:0000256" key="3">
    <source>
        <dbReference type="ARBA" id="ARBA00023002"/>
    </source>
</evidence>
<gene>
    <name evidence="7" type="primary">sirC</name>
    <name evidence="8" type="ORF">B9R14_07295</name>
    <name evidence="7" type="ORF">HVS_02695</name>
</gene>
<evidence type="ECO:0000256" key="2">
    <source>
        <dbReference type="ARBA" id="ARBA00012400"/>
    </source>
</evidence>
<dbReference type="GO" id="GO:0004325">
    <property type="term" value="F:ferrochelatase activity"/>
    <property type="evidence" value="ECO:0007669"/>
    <property type="project" value="InterPro"/>
</dbReference>
<keyword evidence="5" id="KW-0627">Porphyrin biosynthesis</keyword>
<proteinExistence type="predicted"/>
<dbReference type="Proteomes" id="UP000233534">
    <property type="component" value="Chromosome"/>
</dbReference>
<accession>A0A2K9E920</accession>
<dbReference type="EMBL" id="CP025197">
    <property type="protein sequence ID" value="AUG56494.1"/>
    <property type="molecule type" value="Genomic_DNA"/>
</dbReference>
<dbReference type="NCBIfam" id="TIGR01470">
    <property type="entry name" value="cysG_Nterm"/>
    <property type="match status" value="1"/>
</dbReference>
<keyword evidence="3 7" id="KW-0560">Oxidoreductase</keyword>
<evidence type="ECO:0000256" key="1">
    <source>
        <dbReference type="ARBA" id="ARBA00005010"/>
    </source>
</evidence>